<evidence type="ECO:0000313" key="2">
    <source>
        <dbReference type="Proteomes" id="UP000215590"/>
    </source>
</evidence>
<sequence length="56" mass="6142">MRIPYLENHAAIADSQALHMIKTAALKAEAQDDDLRSRHGIRSVLDRRLSGVLGCG</sequence>
<keyword evidence="2" id="KW-1185">Reference proteome</keyword>
<organism evidence="1 2">
    <name type="scientific">Brucella thiophenivorans</name>
    <dbReference type="NCBI Taxonomy" id="571255"/>
    <lineage>
        <taxon>Bacteria</taxon>
        <taxon>Pseudomonadati</taxon>
        <taxon>Pseudomonadota</taxon>
        <taxon>Alphaproteobacteria</taxon>
        <taxon>Hyphomicrobiales</taxon>
        <taxon>Brucellaceae</taxon>
        <taxon>Brucella/Ochrobactrum group</taxon>
        <taxon>Brucella</taxon>
    </lineage>
</organism>
<gene>
    <name evidence="1" type="ORF">CEV31_3089</name>
</gene>
<proteinExistence type="predicted"/>
<evidence type="ECO:0000313" key="1">
    <source>
        <dbReference type="EMBL" id="OYR15202.1"/>
    </source>
</evidence>
<comment type="caution">
    <text evidence="1">The sequence shown here is derived from an EMBL/GenBank/DDBJ whole genome shotgun (WGS) entry which is preliminary data.</text>
</comment>
<accession>A0A256FK22</accession>
<protein>
    <submittedName>
        <fullName evidence="1">Uncharacterized protein</fullName>
    </submittedName>
</protein>
<dbReference type="Proteomes" id="UP000215590">
    <property type="component" value="Unassembled WGS sequence"/>
</dbReference>
<dbReference type="EMBL" id="NNRJ01000051">
    <property type="protein sequence ID" value="OYR15202.1"/>
    <property type="molecule type" value="Genomic_DNA"/>
</dbReference>
<dbReference type="AlphaFoldDB" id="A0A256FK22"/>
<reference evidence="1 2" key="1">
    <citation type="submission" date="2017-07" db="EMBL/GenBank/DDBJ databases">
        <title>Phylogenetic study on the rhizospheric bacterium Ochrobactrum sp. A44.</title>
        <authorList>
            <person name="Krzyzanowska D.M."/>
            <person name="Ossowicki A."/>
            <person name="Rajewska M."/>
            <person name="Maciag T."/>
            <person name="Kaczynski Z."/>
            <person name="Czerwicka M."/>
            <person name="Jafra S."/>
        </authorList>
    </citation>
    <scope>NUCLEOTIDE SEQUENCE [LARGE SCALE GENOMIC DNA]</scope>
    <source>
        <strain evidence="1 2">DSM 7216</strain>
    </source>
</reference>
<name>A0A256FK22_9HYPH</name>